<sequence length="414" mass="46231">MRGRPDRPTPWRLRLYASFLSLANGVRAEDSGDEFSNNLLSDLSPLLALFGEQFAKQFMSHSLTIADNVVFAMAPIGVITALVGAIRAGGPAWLRSVIGRARENHAAAEVEYMSSVSHEVCEVWNGSSVVRIPGSPEIQMFVYIKELQHETIACSPGVPAIPFRQKSGTDSENARPSRYKVIDHHDKLASNITLNLARSRVWLLYASAVFGVALQAGVLVVSGLATYRFPWLKGGSEVSWYAYPFTAAGTTCLCLGMFICATVIEQSTREFRWKPADTTQKLHVLWLQRELVINDQSFRSFGLFSQRTLDFLLTSHPVHLLETPEGTMDSKDKNAVRREYMRRLNSYTIVGTVVSLVGFVFQFVGLRAMHWSASIFQLGATLIMILVRVALRWKLTSEPNAVELMKGHELDWFA</sequence>
<feature type="transmembrane region" description="Helical" evidence="1">
    <location>
        <begin position="202"/>
        <end position="229"/>
    </location>
</feature>
<evidence type="ECO:0000313" key="3">
    <source>
        <dbReference type="EMBL" id="RPA83159.1"/>
    </source>
</evidence>
<feature type="transmembrane region" description="Helical" evidence="1">
    <location>
        <begin position="241"/>
        <end position="264"/>
    </location>
</feature>
<evidence type="ECO:0000256" key="1">
    <source>
        <dbReference type="SAM" id="Phobius"/>
    </source>
</evidence>
<reference evidence="3 4" key="1">
    <citation type="journal article" date="2018" name="Nat. Ecol. Evol.">
        <title>Pezizomycetes genomes reveal the molecular basis of ectomycorrhizal truffle lifestyle.</title>
        <authorList>
            <person name="Murat C."/>
            <person name="Payen T."/>
            <person name="Noel B."/>
            <person name="Kuo A."/>
            <person name="Morin E."/>
            <person name="Chen J."/>
            <person name="Kohler A."/>
            <person name="Krizsan K."/>
            <person name="Balestrini R."/>
            <person name="Da Silva C."/>
            <person name="Montanini B."/>
            <person name="Hainaut M."/>
            <person name="Levati E."/>
            <person name="Barry K.W."/>
            <person name="Belfiori B."/>
            <person name="Cichocki N."/>
            <person name="Clum A."/>
            <person name="Dockter R.B."/>
            <person name="Fauchery L."/>
            <person name="Guy J."/>
            <person name="Iotti M."/>
            <person name="Le Tacon F."/>
            <person name="Lindquist E.A."/>
            <person name="Lipzen A."/>
            <person name="Malagnac F."/>
            <person name="Mello A."/>
            <person name="Molinier V."/>
            <person name="Miyauchi S."/>
            <person name="Poulain J."/>
            <person name="Riccioni C."/>
            <person name="Rubini A."/>
            <person name="Sitrit Y."/>
            <person name="Splivallo R."/>
            <person name="Traeger S."/>
            <person name="Wang M."/>
            <person name="Zifcakova L."/>
            <person name="Wipf D."/>
            <person name="Zambonelli A."/>
            <person name="Paolocci F."/>
            <person name="Nowrousian M."/>
            <person name="Ottonello S."/>
            <person name="Baldrian P."/>
            <person name="Spatafora J.W."/>
            <person name="Henrissat B."/>
            <person name="Nagy L.G."/>
            <person name="Aury J.M."/>
            <person name="Wincker P."/>
            <person name="Grigoriev I.V."/>
            <person name="Bonfante P."/>
            <person name="Martin F.M."/>
        </authorList>
    </citation>
    <scope>NUCLEOTIDE SEQUENCE [LARGE SCALE GENOMIC DNA]</scope>
    <source>
        <strain evidence="3 4">RN42</strain>
    </source>
</reference>
<feature type="transmembrane region" description="Helical" evidence="1">
    <location>
        <begin position="69"/>
        <end position="90"/>
    </location>
</feature>
<keyword evidence="4" id="KW-1185">Reference proteome</keyword>
<evidence type="ECO:0000313" key="4">
    <source>
        <dbReference type="Proteomes" id="UP000275078"/>
    </source>
</evidence>
<keyword evidence="1" id="KW-1133">Transmembrane helix</keyword>
<keyword evidence="1" id="KW-0472">Membrane</keyword>
<keyword evidence="2" id="KW-0732">Signal</keyword>
<evidence type="ECO:0000256" key="2">
    <source>
        <dbReference type="SAM" id="SignalP"/>
    </source>
</evidence>
<feature type="transmembrane region" description="Helical" evidence="1">
    <location>
        <begin position="347"/>
        <end position="365"/>
    </location>
</feature>
<protein>
    <recommendedName>
        <fullName evidence="5">SMODS and SLOG-associating 2TM effector domain-containing protein</fullName>
    </recommendedName>
</protein>
<gene>
    <name evidence="3" type="ORF">BJ508DRAFT_207357</name>
</gene>
<dbReference type="AlphaFoldDB" id="A0A3N4IAQ6"/>
<feature type="signal peptide" evidence="2">
    <location>
        <begin position="1"/>
        <end position="28"/>
    </location>
</feature>
<dbReference type="Proteomes" id="UP000275078">
    <property type="component" value="Unassembled WGS sequence"/>
</dbReference>
<organism evidence="3 4">
    <name type="scientific">Ascobolus immersus RN42</name>
    <dbReference type="NCBI Taxonomy" id="1160509"/>
    <lineage>
        <taxon>Eukaryota</taxon>
        <taxon>Fungi</taxon>
        <taxon>Dikarya</taxon>
        <taxon>Ascomycota</taxon>
        <taxon>Pezizomycotina</taxon>
        <taxon>Pezizomycetes</taxon>
        <taxon>Pezizales</taxon>
        <taxon>Ascobolaceae</taxon>
        <taxon>Ascobolus</taxon>
    </lineage>
</organism>
<feature type="chain" id="PRO_5018040486" description="SMODS and SLOG-associating 2TM effector domain-containing protein" evidence="2">
    <location>
        <begin position="29"/>
        <end position="414"/>
    </location>
</feature>
<keyword evidence="1" id="KW-0812">Transmembrane</keyword>
<dbReference type="OrthoDB" id="194358at2759"/>
<dbReference type="STRING" id="1160509.A0A3N4IAQ6"/>
<accession>A0A3N4IAQ6</accession>
<name>A0A3N4IAQ6_ASCIM</name>
<feature type="non-terminal residue" evidence="3">
    <location>
        <position position="414"/>
    </location>
</feature>
<feature type="transmembrane region" description="Helical" evidence="1">
    <location>
        <begin position="371"/>
        <end position="391"/>
    </location>
</feature>
<dbReference type="EMBL" id="ML119666">
    <property type="protein sequence ID" value="RPA83159.1"/>
    <property type="molecule type" value="Genomic_DNA"/>
</dbReference>
<evidence type="ECO:0008006" key="5">
    <source>
        <dbReference type="Google" id="ProtNLM"/>
    </source>
</evidence>
<proteinExistence type="predicted"/>